<dbReference type="AlphaFoldDB" id="A0A1G9D6D9"/>
<keyword evidence="1" id="KW-0414">Isoprene biosynthesis</keyword>
<dbReference type="GO" id="GO:0008299">
    <property type="term" value="P:isoprenoid biosynthetic process"/>
    <property type="evidence" value="ECO:0007669"/>
    <property type="project" value="UniProtKB-KW"/>
</dbReference>
<dbReference type="InterPro" id="IPR002155">
    <property type="entry name" value="Thiolase"/>
</dbReference>
<proteinExistence type="predicted"/>
<sequence>MIVAASARNVAIVGGGTSEWGERDATWKDLAQEGGKATFDAVPGVGPDDIEGLFVGTVQPERFAYQSHVAPMVAELLGIEVTEMTARTELACASGQAALRYAWLAIAAGQLDTALVLGVEKMNLGREHMPEMQASMANVLDREFDGVNGLSAPPFFAWYAQRHMHEHGTTREQLSLVAAKNKSHAANTDFAQYRSEIDPEDVTESPKIAPPLHLYDCSGITDGATGVILMSEEKAREVTDTAAWITGSGQSSMAGNSINNLPSFSGWPQARKASQNAYEQAGIEDPLEEIDIAEVHDCFSISEIIEYEELGFCERGEGGQFIEDGRSQIDGDVAVNTRGGLLGCGHPLGATGVSQALEVTRQFNGDVESDRQVDDPTTGLIHNLSGSGSVHSVMVLDRDPQ</sequence>
<organism evidence="4 5">
    <name type="scientific">Natronorubrum texcoconense</name>
    <dbReference type="NCBI Taxonomy" id="1095776"/>
    <lineage>
        <taxon>Archaea</taxon>
        <taxon>Methanobacteriati</taxon>
        <taxon>Methanobacteriota</taxon>
        <taxon>Stenosarchaea group</taxon>
        <taxon>Halobacteria</taxon>
        <taxon>Halobacteriales</taxon>
        <taxon>Natrialbaceae</taxon>
        <taxon>Natronorubrum</taxon>
    </lineage>
</organism>
<keyword evidence="4" id="KW-0808">Transferase</keyword>
<evidence type="ECO:0000259" key="2">
    <source>
        <dbReference type="Pfam" id="PF00108"/>
    </source>
</evidence>
<dbReference type="Gene3D" id="3.40.47.10">
    <property type="match status" value="1"/>
</dbReference>
<dbReference type="SUPFAM" id="SSF53901">
    <property type="entry name" value="Thiolase-like"/>
    <property type="match status" value="2"/>
</dbReference>
<gene>
    <name evidence="4" type="ORF">SAMN04515672_3448</name>
</gene>
<dbReference type="InterPro" id="IPR055140">
    <property type="entry name" value="Thiolase_C_2"/>
</dbReference>
<evidence type="ECO:0000256" key="1">
    <source>
        <dbReference type="ARBA" id="ARBA00023229"/>
    </source>
</evidence>
<name>A0A1G9D6D9_9EURY</name>
<dbReference type="CDD" id="cd00829">
    <property type="entry name" value="SCP-x_thiolase"/>
    <property type="match status" value="1"/>
</dbReference>
<dbReference type="EMBL" id="FNFE01000005">
    <property type="protein sequence ID" value="SDK59457.1"/>
    <property type="molecule type" value="Genomic_DNA"/>
</dbReference>
<feature type="domain" description="Thiolase N-terminal" evidence="2">
    <location>
        <begin position="10"/>
        <end position="233"/>
    </location>
</feature>
<dbReference type="Pfam" id="PF00108">
    <property type="entry name" value="Thiolase_N"/>
    <property type="match status" value="1"/>
</dbReference>
<accession>A0A1G9D6D9</accession>
<protein>
    <submittedName>
        <fullName evidence="4">Acetyl-CoA C-acetyltransferase</fullName>
    </submittedName>
</protein>
<dbReference type="STRING" id="1095776.SAMN04515672_3448"/>
<dbReference type="PIRSF" id="PIRSF000429">
    <property type="entry name" value="Ac-CoA_Ac_transf"/>
    <property type="match status" value="1"/>
</dbReference>
<keyword evidence="5" id="KW-1185">Reference proteome</keyword>
<reference evidence="5" key="1">
    <citation type="submission" date="2016-10" db="EMBL/GenBank/DDBJ databases">
        <authorList>
            <person name="Varghese N."/>
            <person name="Submissions S."/>
        </authorList>
    </citation>
    <scope>NUCLEOTIDE SEQUENCE [LARGE SCALE GENOMIC DNA]</scope>
    <source>
        <strain evidence="5">B4,CECT 8067,JCM 17497</strain>
    </source>
</reference>
<dbReference type="Proteomes" id="UP000198882">
    <property type="component" value="Unassembled WGS sequence"/>
</dbReference>
<dbReference type="PANTHER" id="PTHR42870:SF1">
    <property type="entry name" value="NON-SPECIFIC LIPID-TRANSFER PROTEIN-LIKE 2"/>
    <property type="match status" value="1"/>
</dbReference>
<feature type="domain" description="Thiolase C-terminal" evidence="3">
    <location>
        <begin position="256"/>
        <end position="398"/>
    </location>
</feature>
<dbReference type="Pfam" id="PF22691">
    <property type="entry name" value="Thiolase_C_1"/>
    <property type="match status" value="1"/>
</dbReference>
<evidence type="ECO:0000313" key="4">
    <source>
        <dbReference type="EMBL" id="SDK59457.1"/>
    </source>
</evidence>
<dbReference type="InterPro" id="IPR016039">
    <property type="entry name" value="Thiolase-like"/>
</dbReference>
<dbReference type="GO" id="GO:0016747">
    <property type="term" value="F:acyltransferase activity, transferring groups other than amino-acyl groups"/>
    <property type="evidence" value="ECO:0007669"/>
    <property type="project" value="InterPro"/>
</dbReference>
<evidence type="ECO:0000313" key="5">
    <source>
        <dbReference type="Proteomes" id="UP000198882"/>
    </source>
</evidence>
<dbReference type="InterPro" id="IPR020616">
    <property type="entry name" value="Thiolase_N"/>
</dbReference>
<dbReference type="PANTHER" id="PTHR42870">
    <property type="entry name" value="ACETYL-COA C-ACETYLTRANSFERASE"/>
    <property type="match status" value="1"/>
</dbReference>
<evidence type="ECO:0000259" key="3">
    <source>
        <dbReference type="Pfam" id="PF22691"/>
    </source>
</evidence>